<gene>
    <name evidence="1" type="ORF">CRECT_2377</name>
</gene>
<evidence type="ECO:0000313" key="1">
    <source>
        <dbReference type="EMBL" id="QCD47959.1"/>
    </source>
</evidence>
<name>A0A6G5QQQ3_CAMRE</name>
<dbReference type="Proteomes" id="UP000502377">
    <property type="component" value="Chromosome"/>
</dbReference>
<dbReference type="RefSeq" id="WP_039887928.1">
    <property type="nucleotide sequence ID" value="NZ_CP012543.1"/>
</dbReference>
<dbReference type="KEGG" id="crx:CRECT_2377"/>
<protein>
    <submittedName>
        <fullName evidence="1">Uncharacterized protein</fullName>
    </submittedName>
</protein>
<proteinExistence type="predicted"/>
<dbReference type="EMBL" id="CP012543">
    <property type="protein sequence ID" value="QCD47959.1"/>
    <property type="molecule type" value="Genomic_DNA"/>
</dbReference>
<organism evidence="1 2">
    <name type="scientific">Campylobacter rectus</name>
    <name type="common">Wolinella recta</name>
    <dbReference type="NCBI Taxonomy" id="203"/>
    <lineage>
        <taxon>Bacteria</taxon>
        <taxon>Pseudomonadati</taxon>
        <taxon>Campylobacterota</taxon>
        <taxon>Epsilonproteobacteria</taxon>
        <taxon>Campylobacterales</taxon>
        <taxon>Campylobacteraceae</taxon>
        <taxon>Campylobacter</taxon>
    </lineage>
</organism>
<accession>A0A6G5QQQ3</accession>
<sequence>MKKLFGAVAFASLVGGTALIAKQMVVKPIPLKDWDCIYHACEQHCHEVMADDPANIGGCIDNMYV</sequence>
<reference evidence="1 2" key="1">
    <citation type="submission" date="2016-07" db="EMBL/GenBank/DDBJ databases">
        <title>Comparative genomics of the Campylobacter concisus group.</title>
        <authorList>
            <person name="Miller W.G."/>
            <person name="Yee E."/>
            <person name="Chapman M.H."/>
            <person name="Huynh S."/>
            <person name="Bono J.L."/>
            <person name="On S.L.W."/>
            <person name="StLeger J."/>
            <person name="Foster G."/>
            <person name="Parker C.T."/>
        </authorList>
    </citation>
    <scope>NUCLEOTIDE SEQUENCE [LARGE SCALE GENOMIC DNA]</scope>
    <source>
        <strain evidence="1 2">ATCC 33238</strain>
    </source>
</reference>
<evidence type="ECO:0000313" key="2">
    <source>
        <dbReference type="Proteomes" id="UP000502377"/>
    </source>
</evidence>
<dbReference type="AlphaFoldDB" id="A0A6G5QQQ3"/>